<keyword evidence="1" id="KW-0812">Transmembrane</keyword>
<comment type="caution">
    <text evidence="2">The sequence shown here is derived from an EMBL/GenBank/DDBJ whole genome shotgun (WGS) entry which is preliminary data.</text>
</comment>
<keyword evidence="1" id="KW-1133">Transmembrane helix</keyword>
<evidence type="ECO:0000313" key="2">
    <source>
        <dbReference type="EMBL" id="HIH15844.1"/>
    </source>
</evidence>
<keyword evidence="1" id="KW-0472">Membrane</keyword>
<dbReference type="Proteomes" id="UP000564964">
    <property type="component" value="Unassembled WGS sequence"/>
</dbReference>
<sequence>MNFHLLRNGFLLLFALPLMYALDARAFRRFAGKPWLWGQAAVWAFSRNAQIFTSLVAISLTFVGYASAVMNTNILWTLALGHFMLGEKRVREKLVACGVITLGAVLVSLA</sequence>
<feature type="transmembrane region" description="Helical" evidence="1">
    <location>
        <begin position="50"/>
        <end position="78"/>
    </location>
</feature>
<dbReference type="EMBL" id="DUGH01000008">
    <property type="protein sequence ID" value="HIH15844.1"/>
    <property type="molecule type" value="Genomic_DNA"/>
</dbReference>
<accession>A0A7J4JEV1</accession>
<gene>
    <name evidence="2" type="ORF">HA252_00375</name>
</gene>
<organism evidence="2 3">
    <name type="scientific">Candidatus Iainarchaeum sp</name>
    <dbReference type="NCBI Taxonomy" id="3101447"/>
    <lineage>
        <taxon>Archaea</taxon>
        <taxon>Candidatus Iainarchaeota</taxon>
        <taxon>Candidatus Iainarchaeia</taxon>
        <taxon>Candidatus Iainarchaeales</taxon>
        <taxon>Candidatus Iainarchaeaceae</taxon>
        <taxon>Candidatus Iainarchaeum</taxon>
    </lineage>
</organism>
<evidence type="ECO:0000256" key="1">
    <source>
        <dbReference type="SAM" id="Phobius"/>
    </source>
</evidence>
<name>A0A7J4JEV1_9ARCH</name>
<proteinExistence type="predicted"/>
<evidence type="ECO:0008006" key="4">
    <source>
        <dbReference type="Google" id="ProtNLM"/>
    </source>
</evidence>
<evidence type="ECO:0000313" key="3">
    <source>
        <dbReference type="Proteomes" id="UP000564964"/>
    </source>
</evidence>
<dbReference type="AlphaFoldDB" id="A0A7J4JEV1"/>
<dbReference type="InterPro" id="IPR037185">
    <property type="entry name" value="EmrE-like"/>
</dbReference>
<protein>
    <recommendedName>
        <fullName evidence="4">EamA family transporter</fullName>
    </recommendedName>
</protein>
<dbReference type="SUPFAM" id="SSF103481">
    <property type="entry name" value="Multidrug resistance efflux transporter EmrE"/>
    <property type="match status" value="1"/>
</dbReference>
<reference evidence="3" key="1">
    <citation type="journal article" date="2020" name="bioRxiv">
        <title>A rank-normalized archaeal taxonomy based on genome phylogeny resolves widespread incomplete and uneven classifications.</title>
        <authorList>
            <person name="Rinke C."/>
            <person name="Chuvochina M."/>
            <person name="Mussig A.J."/>
            <person name="Chaumeil P.-A."/>
            <person name="Waite D.W."/>
            <person name="Whitman W.B."/>
            <person name="Parks D.H."/>
            <person name="Hugenholtz P."/>
        </authorList>
    </citation>
    <scope>NUCLEOTIDE SEQUENCE [LARGE SCALE GENOMIC DNA]</scope>
</reference>